<dbReference type="OrthoDB" id="3366823at2759"/>
<dbReference type="GO" id="GO:0020037">
    <property type="term" value="F:heme binding"/>
    <property type="evidence" value="ECO:0007669"/>
    <property type="project" value="InterPro"/>
</dbReference>
<evidence type="ECO:0000313" key="8">
    <source>
        <dbReference type="Proteomes" id="UP000030653"/>
    </source>
</evidence>
<reference evidence="7 8" key="1">
    <citation type="journal article" date="2012" name="Science">
        <title>The Paleozoic origin of enzymatic lignin decomposition reconstructed from 31 fungal genomes.</title>
        <authorList>
            <person name="Floudas D."/>
            <person name="Binder M."/>
            <person name="Riley R."/>
            <person name="Barry K."/>
            <person name="Blanchette R.A."/>
            <person name="Henrissat B."/>
            <person name="Martinez A.T."/>
            <person name="Otillar R."/>
            <person name="Spatafora J.W."/>
            <person name="Yadav J.S."/>
            <person name="Aerts A."/>
            <person name="Benoit I."/>
            <person name="Boyd A."/>
            <person name="Carlson A."/>
            <person name="Copeland A."/>
            <person name="Coutinho P.M."/>
            <person name="de Vries R.P."/>
            <person name="Ferreira P."/>
            <person name="Findley K."/>
            <person name="Foster B."/>
            <person name="Gaskell J."/>
            <person name="Glotzer D."/>
            <person name="Gorecki P."/>
            <person name="Heitman J."/>
            <person name="Hesse C."/>
            <person name="Hori C."/>
            <person name="Igarashi K."/>
            <person name="Jurgens J.A."/>
            <person name="Kallen N."/>
            <person name="Kersten P."/>
            <person name="Kohler A."/>
            <person name="Kuees U."/>
            <person name="Kumar T.K.A."/>
            <person name="Kuo A."/>
            <person name="LaButti K."/>
            <person name="Larrondo L.F."/>
            <person name="Lindquist E."/>
            <person name="Ling A."/>
            <person name="Lombard V."/>
            <person name="Lucas S."/>
            <person name="Lundell T."/>
            <person name="Martin R."/>
            <person name="McLaughlin D.J."/>
            <person name="Morgenstern I."/>
            <person name="Morin E."/>
            <person name="Murat C."/>
            <person name="Nagy L.G."/>
            <person name="Nolan M."/>
            <person name="Ohm R.A."/>
            <person name="Patyshakuliyeva A."/>
            <person name="Rokas A."/>
            <person name="Ruiz-Duenas F.J."/>
            <person name="Sabat G."/>
            <person name="Salamov A."/>
            <person name="Samejima M."/>
            <person name="Schmutz J."/>
            <person name="Slot J.C."/>
            <person name="St John F."/>
            <person name="Stenlid J."/>
            <person name="Sun H."/>
            <person name="Sun S."/>
            <person name="Syed K."/>
            <person name="Tsang A."/>
            <person name="Wiebenga A."/>
            <person name="Young D."/>
            <person name="Pisabarro A."/>
            <person name="Eastwood D.C."/>
            <person name="Martin F."/>
            <person name="Cullen D."/>
            <person name="Grigoriev I.V."/>
            <person name="Hibbett D.S."/>
        </authorList>
    </citation>
    <scope>NUCLEOTIDE SEQUENCE [LARGE SCALE GENOMIC DNA]</scope>
    <source>
        <strain evidence="7 8">DJM-731 SS1</strain>
    </source>
</reference>
<keyword evidence="4 6" id="KW-0479">Metal-binding</keyword>
<dbReference type="InterPro" id="IPR050529">
    <property type="entry name" value="CYP450_sterol_14alpha_dmase"/>
</dbReference>
<sequence length="490" mass="54642">MARLLLIGSSLLLAILFVLWYRKVRLSPRSDAPPMVPYIIPWVGSSIAMARDPDKFFANATAKYGSVFGVQAVGFYRYFVTHPTLAKQIHKMSKQFVFTPYRIHLSNKVFGMEKSTLEGTPFFEQEFFDTVHRLLAPNEILKKIVPTYAKYASQEVALYLPSSSPVPARDLLYKMLFRASSFAFFGPTFDADGCVDDFVAFDKALPLRMLNVFWPLTIPGQQAWDGIMKHMRNYVENTGAKGGDYMEYMADHARTHNVDHEIPALALTLLWALEANAPLAAYWAIVLTLFHEDGLKPLYTEVDAERAAWEGANPTLSVVKNPDFFVAQANLPLLSATIQETLRYTASSFSIRRVVEPTTLGGYNFQIGEELVVNGRSSQTDGQYYPNADTFEPTRFLVSSDQAPIGKEKEKLVNSPAFTAHFGGGVSMCEGRHFAQTELKVFIVLMLTHLDISLAPGAKPGDVVLDATRIGLGVIHPKGDVMLVARKRHV</sequence>
<evidence type="ECO:0000256" key="2">
    <source>
        <dbReference type="ARBA" id="ARBA00010617"/>
    </source>
</evidence>
<dbReference type="PANTHER" id="PTHR24304">
    <property type="entry name" value="CYTOCHROME P450 FAMILY 7"/>
    <property type="match status" value="1"/>
</dbReference>
<dbReference type="STRING" id="1858805.M5FU45"/>
<protein>
    <submittedName>
        <fullName evidence="7">Cytochrome P450</fullName>
    </submittedName>
</protein>
<dbReference type="GO" id="GO:0016705">
    <property type="term" value="F:oxidoreductase activity, acting on paired donors, with incorporation or reduction of molecular oxygen"/>
    <property type="evidence" value="ECO:0007669"/>
    <property type="project" value="InterPro"/>
</dbReference>
<evidence type="ECO:0000256" key="5">
    <source>
        <dbReference type="ARBA" id="ARBA00023004"/>
    </source>
</evidence>
<dbReference type="GeneID" id="63685360"/>
<dbReference type="Proteomes" id="UP000030653">
    <property type="component" value="Unassembled WGS sequence"/>
</dbReference>
<keyword evidence="8" id="KW-1185">Reference proteome</keyword>
<feature type="binding site" description="axial binding residue" evidence="6">
    <location>
        <position position="429"/>
    </location>
    <ligand>
        <name>heme</name>
        <dbReference type="ChEBI" id="CHEBI:30413"/>
    </ligand>
    <ligandPart>
        <name>Fe</name>
        <dbReference type="ChEBI" id="CHEBI:18248"/>
    </ligandPart>
</feature>
<proteinExistence type="inferred from homology"/>
<dbReference type="GO" id="GO:0005506">
    <property type="term" value="F:iron ion binding"/>
    <property type="evidence" value="ECO:0007669"/>
    <property type="project" value="InterPro"/>
</dbReference>
<dbReference type="OMA" id="EYLLRNW"/>
<dbReference type="HOGENOM" id="CLU_018012_5_1_1"/>
<dbReference type="InterPro" id="IPR036396">
    <property type="entry name" value="Cyt_P450_sf"/>
</dbReference>
<dbReference type="AlphaFoldDB" id="M5FU45"/>
<dbReference type="GO" id="GO:0008395">
    <property type="term" value="F:steroid hydroxylase activity"/>
    <property type="evidence" value="ECO:0007669"/>
    <property type="project" value="TreeGrafter"/>
</dbReference>
<organism evidence="7 8">
    <name type="scientific">Dacryopinax primogenitus (strain DJM 731)</name>
    <name type="common">Brown rot fungus</name>
    <dbReference type="NCBI Taxonomy" id="1858805"/>
    <lineage>
        <taxon>Eukaryota</taxon>
        <taxon>Fungi</taxon>
        <taxon>Dikarya</taxon>
        <taxon>Basidiomycota</taxon>
        <taxon>Agaricomycotina</taxon>
        <taxon>Dacrymycetes</taxon>
        <taxon>Dacrymycetales</taxon>
        <taxon>Dacrymycetaceae</taxon>
        <taxon>Dacryopinax</taxon>
    </lineage>
</organism>
<evidence type="ECO:0000313" key="7">
    <source>
        <dbReference type="EMBL" id="EJU01201.1"/>
    </source>
</evidence>
<dbReference type="InterPro" id="IPR002403">
    <property type="entry name" value="Cyt_P450_E_grp-IV"/>
</dbReference>
<dbReference type="EMBL" id="JH795865">
    <property type="protein sequence ID" value="EJU01201.1"/>
    <property type="molecule type" value="Genomic_DNA"/>
</dbReference>
<evidence type="ECO:0000256" key="1">
    <source>
        <dbReference type="ARBA" id="ARBA00001971"/>
    </source>
</evidence>
<evidence type="ECO:0000256" key="4">
    <source>
        <dbReference type="ARBA" id="ARBA00022723"/>
    </source>
</evidence>
<dbReference type="SUPFAM" id="SSF48264">
    <property type="entry name" value="Cytochrome P450"/>
    <property type="match status" value="1"/>
</dbReference>
<dbReference type="Gene3D" id="1.10.630.10">
    <property type="entry name" value="Cytochrome P450"/>
    <property type="match status" value="1"/>
</dbReference>
<dbReference type="PRINTS" id="PR00465">
    <property type="entry name" value="EP450IV"/>
</dbReference>
<name>M5FU45_DACPD</name>
<accession>M5FU45</accession>
<keyword evidence="5 6" id="KW-0408">Iron</keyword>
<comment type="similarity">
    <text evidence="2">Belongs to the cytochrome P450 family.</text>
</comment>
<dbReference type="PANTHER" id="PTHR24304:SF2">
    <property type="entry name" value="24-HYDROXYCHOLESTEROL 7-ALPHA-HYDROXYLASE"/>
    <property type="match status" value="1"/>
</dbReference>
<evidence type="ECO:0000256" key="3">
    <source>
        <dbReference type="ARBA" id="ARBA00022617"/>
    </source>
</evidence>
<dbReference type="RefSeq" id="XP_040628098.1">
    <property type="nucleotide sequence ID" value="XM_040770298.1"/>
</dbReference>
<keyword evidence="3 6" id="KW-0349">Heme</keyword>
<dbReference type="Pfam" id="PF00067">
    <property type="entry name" value="p450"/>
    <property type="match status" value="1"/>
</dbReference>
<dbReference type="InterPro" id="IPR001128">
    <property type="entry name" value="Cyt_P450"/>
</dbReference>
<evidence type="ECO:0000256" key="6">
    <source>
        <dbReference type="PIRSR" id="PIRSR602403-1"/>
    </source>
</evidence>
<comment type="cofactor">
    <cofactor evidence="1 6">
        <name>heme</name>
        <dbReference type="ChEBI" id="CHEBI:30413"/>
    </cofactor>
</comment>
<gene>
    <name evidence="7" type="ORF">DACRYDRAFT_116986</name>
</gene>